<dbReference type="Proteomes" id="UP000309133">
    <property type="component" value="Unassembled WGS sequence"/>
</dbReference>
<keyword evidence="3" id="KW-1185">Reference proteome</keyword>
<accession>A0A4S4FKJ7</accession>
<dbReference type="EMBL" id="SSSM01000004">
    <property type="protein sequence ID" value="THG30681.1"/>
    <property type="molecule type" value="Genomic_DNA"/>
</dbReference>
<dbReference type="EMBL" id="SSSM01000003">
    <property type="protein sequence ID" value="THG31918.1"/>
    <property type="molecule type" value="Genomic_DNA"/>
</dbReference>
<comment type="caution">
    <text evidence="1">The sequence shown here is derived from an EMBL/GenBank/DDBJ whole genome shotgun (WGS) entry which is preliminary data.</text>
</comment>
<organism evidence="1 3">
    <name type="scientific">Naasia lichenicola</name>
    <dbReference type="NCBI Taxonomy" id="2565933"/>
    <lineage>
        <taxon>Bacteria</taxon>
        <taxon>Bacillati</taxon>
        <taxon>Actinomycetota</taxon>
        <taxon>Actinomycetes</taxon>
        <taxon>Micrococcales</taxon>
        <taxon>Microbacteriaceae</taxon>
        <taxon>Naasia</taxon>
    </lineage>
</organism>
<gene>
    <name evidence="2" type="ORF">E6C64_07700</name>
    <name evidence="1" type="ORF">E6C64_08555</name>
</gene>
<evidence type="ECO:0000313" key="1">
    <source>
        <dbReference type="EMBL" id="THG30681.1"/>
    </source>
</evidence>
<name>A0A4S4FKJ7_9MICO</name>
<dbReference type="RefSeq" id="WP_136427038.1">
    <property type="nucleotide sequence ID" value="NZ_SSSM01000003.1"/>
</dbReference>
<evidence type="ECO:0000313" key="3">
    <source>
        <dbReference type="Proteomes" id="UP000309133"/>
    </source>
</evidence>
<reference evidence="1 3" key="1">
    <citation type="submission" date="2019-04" db="EMBL/GenBank/DDBJ databases">
        <authorList>
            <person name="Jiang L."/>
        </authorList>
    </citation>
    <scope>NUCLEOTIDE SEQUENCE [LARGE SCALE GENOMIC DNA]</scope>
    <source>
        <strain evidence="1 3">YIM 131853</strain>
    </source>
</reference>
<dbReference type="AlphaFoldDB" id="A0A4S4FKJ7"/>
<sequence>MDSDVSALKRASEATAFAESDFGKHYLKRLRDAKARHLASVMDVTLTETFRAHSGTIAATIQSELDYFAIARKVTTSPTFKKRVLDALSRRSSKEAVPIV</sequence>
<evidence type="ECO:0000313" key="2">
    <source>
        <dbReference type="EMBL" id="THG31918.1"/>
    </source>
</evidence>
<protein>
    <submittedName>
        <fullName evidence="1">Uncharacterized protein</fullName>
    </submittedName>
</protein>
<proteinExistence type="predicted"/>